<gene>
    <name evidence="1" type="ORF">A6770_36935</name>
</gene>
<keyword evidence="2" id="KW-1185">Reference proteome</keyword>
<evidence type="ECO:0000313" key="2">
    <source>
        <dbReference type="Proteomes" id="UP000252107"/>
    </source>
</evidence>
<evidence type="ECO:0000313" key="1">
    <source>
        <dbReference type="EMBL" id="RCJ40927.1"/>
    </source>
</evidence>
<dbReference type="AlphaFoldDB" id="A0A367RWE1"/>
<accession>A0A367RWE1</accession>
<proteinExistence type="predicted"/>
<comment type="caution">
    <text evidence="1">The sequence shown here is derived from an EMBL/GenBank/DDBJ whole genome shotgun (WGS) entry which is preliminary data.</text>
</comment>
<name>A0A367RWE1_9NOSO</name>
<organism evidence="1 2">
    <name type="scientific">Nostoc minutum NIES-26</name>
    <dbReference type="NCBI Taxonomy" id="1844469"/>
    <lineage>
        <taxon>Bacteria</taxon>
        <taxon>Bacillati</taxon>
        <taxon>Cyanobacteriota</taxon>
        <taxon>Cyanophyceae</taxon>
        <taxon>Nostocales</taxon>
        <taxon>Nostocaceae</taxon>
        <taxon>Nostoc</taxon>
    </lineage>
</organism>
<sequence>MSKELKNKVDSIRRTIKNKGIEVTSAQIENRILELCPDYADDWCPDIRTEVIKSLVNELQPTELASVNTGNSNASDLRKDDTELVSDATLEVHPNAHSEESETITQQARQNDNNHTLALQEKSELVASTAYNMGIVLDIQEVENIAENINYSAESLDEAIDDIQSAITQFIEHKAAINTKKITSMVNEVTEYAEAKFNENSQQLTDGLRTINKRIIQQNTDFKSSIRTALKAFAVPLIKAE</sequence>
<reference evidence="1" key="1">
    <citation type="submission" date="2016-04" db="EMBL/GenBank/DDBJ databases">
        <authorList>
            <person name="Tabuchi Yagui T.R."/>
        </authorList>
    </citation>
    <scope>NUCLEOTIDE SEQUENCE [LARGE SCALE GENOMIC DNA]</scope>
    <source>
        <strain evidence="1">NIES-26</strain>
    </source>
</reference>
<protein>
    <submittedName>
        <fullName evidence="1">Uncharacterized protein</fullName>
    </submittedName>
</protein>
<dbReference type="EMBL" id="LXQD01000035">
    <property type="protein sequence ID" value="RCJ40927.1"/>
    <property type="molecule type" value="Genomic_DNA"/>
</dbReference>
<dbReference type="Proteomes" id="UP000252107">
    <property type="component" value="Unassembled WGS sequence"/>
</dbReference>